<evidence type="ECO:0000313" key="2">
    <source>
        <dbReference type="Proteomes" id="UP000485058"/>
    </source>
</evidence>
<feature type="non-terminal residue" evidence="1">
    <location>
        <position position="1"/>
    </location>
</feature>
<protein>
    <submittedName>
        <fullName evidence="1">Uncharacterized protein</fullName>
    </submittedName>
</protein>
<comment type="caution">
    <text evidence="1">The sequence shown here is derived from an EMBL/GenBank/DDBJ whole genome shotgun (WGS) entry which is preliminary data.</text>
</comment>
<feature type="non-terminal residue" evidence="1">
    <location>
        <position position="59"/>
    </location>
</feature>
<dbReference type="AlphaFoldDB" id="A0A6A0AN72"/>
<evidence type="ECO:0000313" key="1">
    <source>
        <dbReference type="EMBL" id="GFH33671.1"/>
    </source>
</evidence>
<sequence>SVQRIQAEEHTAMLSRIADAQAQLAAKDNEIQHLQSELAETAVLMEGFDGDVRSTVNCL</sequence>
<name>A0A6A0AN72_HAELA</name>
<proteinExistence type="predicted"/>
<organism evidence="1 2">
    <name type="scientific">Haematococcus lacustris</name>
    <name type="common">Green alga</name>
    <name type="synonym">Haematococcus pluvialis</name>
    <dbReference type="NCBI Taxonomy" id="44745"/>
    <lineage>
        <taxon>Eukaryota</taxon>
        <taxon>Viridiplantae</taxon>
        <taxon>Chlorophyta</taxon>
        <taxon>core chlorophytes</taxon>
        <taxon>Chlorophyceae</taxon>
        <taxon>CS clade</taxon>
        <taxon>Chlamydomonadales</taxon>
        <taxon>Haematococcaceae</taxon>
        <taxon>Haematococcus</taxon>
    </lineage>
</organism>
<reference evidence="1 2" key="1">
    <citation type="submission" date="2020-02" db="EMBL/GenBank/DDBJ databases">
        <title>Draft genome sequence of Haematococcus lacustris strain NIES-144.</title>
        <authorList>
            <person name="Morimoto D."/>
            <person name="Nakagawa S."/>
            <person name="Yoshida T."/>
            <person name="Sawayama S."/>
        </authorList>
    </citation>
    <scope>NUCLEOTIDE SEQUENCE [LARGE SCALE GENOMIC DNA]</scope>
    <source>
        <strain evidence="1 2">NIES-144</strain>
    </source>
</reference>
<accession>A0A6A0AN72</accession>
<keyword evidence="2" id="KW-1185">Reference proteome</keyword>
<dbReference type="EMBL" id="BLLF01009289">
    <property type="protein sequence ID" value="GFH33671.1"/>
    <property type="molecule type" value="Genomic_DNA"/>
</dbReference>
<dbReference type="Proteomes" id="UP000485058">
    <property type="component" value="Unassembled WGS sequence"/>
</dbReference>
<gene>
    <name evidence="1" type="ORF">HaLaN_33076</name>
</gene>